<protein>
    <recommendedName>
        <fullName evidence="5">RxLR effector protein</fullName>
    </recommendedName>
</protein>
<dbReference type="Proteomes" id="UP000704712">
    <property type="component" value="Unassembled WGS sequence"/>
</dbReference>
<comment type="similarity">
    <text evidence="2 5">Belongs to the RxLR effector family.</text>
</comment>
<sequence>MRLTYALLATGKVLFADTDIVSAARETTESSPIDAPLVVHSPHFQREDDFGKRFLRNTVQTNDGAEESEEKMFAPMINGLLGKVGSVVETGGPSAVREAMKLEQYQQWLRAGLTPRRVQSQVSAALGVNKKSSQALGYILRSKDSDQYLKFMVDYRGRKPGSNIPKPASQMEKYELWLYAGLTPSQVQSAVNALSAKRTPLQGLGYVLRSRDSDQYLKFIVDFQLHQPGTKIPKPASQMQKYELWHYAGLTPSQVRVEVLKKDPSQPLRTILMRKDSEQYLKFAVNYKRNQPGSKISKPVSEMEKSELWLHAGLKPEQVRVFILQKTQRGVKKDKDFSKFMTAYNRQIRNVPAKSI</sequence>
<comment type="function">
    <text evidence="5">Effector that suppresses plant defense responses during pathogen infection.</text>
</comment>
<evidence type="ECO:0000313" key="6">
    <source>
        <dbReference type="EMBL" id="KAF4144186.1"/>
    </source>
</evidence>
<comment type="subcellular location">
    <subcellularLocation>
        <location evidence="1 5">Secreted</location>
    </subcellularLocation>
</comment>
<accession>A0A8S9UT83</accession>
<evidence type="ECO:0000313" key="7">
    <source>
        <dbReference type="Proteomes" id="UP000704712"/>
    </source>
</evidence>
<evidence type="ECO:0000256" key="2">
    <source>
        <dbReference type="ARBA" id="ARBA00010400"/>
    </source>
</evidence>
<evidence type="ECO:0000256" key="1">
    <source>
        <dbReference type="ARBA" id="ARBA00004613"/>
    </source>
</evidence>
<reference evidence="6" key="1">
    <citation type="submission" date="2020-03" db="EMBL/GenBank/DDBJ databases">
        <title>Hybrid Assembly of Korean Phytophthora infestans isolates.</title>
        <authorList>
            <person name="Prokchorchik M."/>
            <person name="Lee Y."/>
            <person name="Seo J."/>
            <person name="Cho J.-H."/>
            <person name="Park Y.-E."/>
            <person name="Jang D.-C."/>
            <person name="Im J.-S."/>
            <person name="Choi J.-G."/>
            <person name="Park H.-J."/>
            <person name="Lee G.-B."/>
            <person name="Lee Y.-G."/>
            <person name="Hong S.-Y."/>
            <person name="Cho K."/>
            <person name="Sohn K.H."/>
        </authorList>
    </citation>
    <scope>NUCLEOTIDE SEQUENCE</scope>
    <source>
        <strain evidence="6">KR_2_A2</strain>
    </source>
</reference>
<comment type="caution">
    <text evidence="6">The sequence shown here is derived from an EMBL/GenBank/DDBJ whole genome shotgun (WGS) entry which is preliminary data.</text>
</comment>
<gene>
    <name evidence="6" type="ORF">GN958_ATG06507</name>
</gene>
<dbReference type="InterPro" id="IPR031825">
    <property type="entry name" value="RXLR"/>
</dbReference>
<proteinExistence type="inferred from homology"/>
<organism evidence="6 7">
    <name type="scientific">Phytophthora infestans</name>
    <name type="common">Potato late blight agent</name>
    <name type="synonym">Botrytis infestans</name>
    <dbReference type="NCBI Taxonomy" id="4787"/>
    <lineage>
        <taxon>Eukaryota</taxon>
        <taxon>Sar</taxon>
        <taxon>Stramenopiles</taxon>
        <taxon>Oomycota</taxon>
        <taxon>Peronosporomycetes</taxon>
        <taxon>Peronosporales</taxon>
        <taxon>Peronosporaceae</taxon>
        <taxon>Phytophthora</taxon>
    </lineage>
</organism>
<dbReference type="GO" id="GO:0005576">
    <property type="term" value="C:extracellular region"/>
    <property type="evidence" value="ECO:0007669"/>
    <property type="project" value="UniProtKB-SubCell"/>
</dbReference>
<dbReference type="AlphaFoldDB" id="A0A8S9UT83"/>
<evidence type="ECO:0000256" key="5">
    <source>
        <dbReference type="RuleBase" id="RU367124"/>
    </source>
</evidence>
<dbReference type="EMBL" id="JAACNO010000881">
    <property type="protein sequence ID" value="KAF4144186.1"/>
    <property type="molecule type" value="Genomic_DNA"/>
</dbReference>
<dbReference type="Pfam" id="PF16810">
    <property type="entry name" value="RXLR"/>
    <property type="match status" value="1"/>
</dbReference>
<evidence type="ECO:0000256" key="3">
    <source>
        <dbReference type="ARBA" id="ARBA00022525"/>
    </source>
</evidence>
<name>A0A8S9UT83_PHYIN</name>
<keyword evidence="4" id="KW-0732">Signal</keyword>
<keyword evidence="3 5" id="KW-0964">Secreted</keyword>
<evidence type="ECO:0000256" key="4">
    <source>
        <dbReference type="ARBA" id="ARBA00022729"/>
    </source>
</evidence>
<comment type="domain">
    <text evidence="5">The RxLR-dEER motif acts to carry the protein into the host cell cytoplasm through binding to cell surface phosphatidylinositol-3-phosphate.</text>
</comment>